<evidence type="ECO:0000256" key="1">
    <source>
        <dbReference type="SAM" id="MobiDB-lite"/>
    </source>
</evidence>
<sequence length="62" mass="6953">MPQDTKTEPQAMNKPSGSLSKTGKSWQSPDGRDRERQRESTNGIEHSYLSDAIRDPKIHDGV</sequence>
<dbReference type="EMBL" id="QLNT01000002">
    <property type="protein sequence ID" value="KAF3076683.1"/>
    <property type="molecule type" value="Genomic_DNA"/>
</dbReference>
<organism evidence="2 3">
    <name type="scientific">Trichoderma lentiforme</name>
    <dbReference type="NCBI Taxonomy" id="1567552"/>
    <lineage>
        <taxon>Eukaryota</taxon>
        <taxon>Fungi</taxon>
        <taxon>Dikarya</taxon>
        <taxon>Ascomycota</taxon>
        <taxon>Pezizomycotina</taxon>
        <taxon>Sordariomycetes</taxon>
        <taxon>Hypocreomycetidae</taxon>
        <taxon>Hypocreales</taxon>
        <taxon>Hypocreaceae</taxon>
        <taxon>Trichoderma</taxon>
    </lineage>
</organism>
<protein>
    <submittedName>
        <fullName evidence="2">Uncharacterized protein</fullName>
    </submittedName>
</protein>
<comment type="caution">
    <text evidence="2">The sequence shown here is derived from an EMBL/GenBank/DDBJ whole genome shotgun (WGS) entry which is preliminary data.</text>
</comment>
<gene>
    <name evidence="2" type="ORF">CFAM422_001548</name>
</gene>
<name>A0A9P5CIT1_9HYPO</name>
<feature type="region of interest" description="Disordered" evidence="1">
    <location>
        <begin position="1"/>
        <end position="62"/>
    </location>
</feature>
<feature type="compositionally biased region" description="Basic and acidic residues" evidence="1">
    <location>
        <begin position="30"/>
        <end position="39"/>
    </location>
</feature>
<feature type="compositionally biased region" description="Basic and acidic residues" evidence="1">
    <location>
        <begin position="52"/>
        <end position="62"/>
    </location>
</feature>
<keyword evidence="3" id="KW-1185">Reference proteome</keyword>
<proteinExistence type="predicted"/>
<feature type="compositionally biased region" description="Polar residues" evidence="1">
    <location>
        <begin position="8"/>
        <end position="28"/>
    </location>
</feature>
<reference evidence="2 3" key="1">
    <citation type="submission" date="2018-06" db="EMBL/GenBank/DDBJ databases">
        <title>Genome analysis of cellulolytic fungus Trichoderma lentiforme CFAM-422.</title>
        <authorList>
            <person name="Steindorff A.S."/>
            <person name="Formighieri E.F."/>
            <person name="Midorikawa G.E.O."/>
            <person name="Tamietti M.S."/>
            <person name="Ramos E.Z."/>
            <person name="Silva A.S."/>
            <person name="Bon E.P.S."/>
            <person name="Mendes T.D."/>
            <person name="Damaso M.C.T."/>
            <person name="Favaro L.C.L."/>
        </authorList>
    </citation>
    <scope>NUCLEOTIDE SEQUENCE [LARGE SCALE GENOMIC DNA]</scope>
    <source>
        <strain evidence="2 3">CFAM-422</strain>
    </source>
</reference>
<evidence type="ECO:0000313" key="3">
    <source>
        <dbReference type="Proteomes" id="UP000801864"/>
    </source>
</evidence>
<accession>A0A9P5CIT1</accession>
<evidence type="ECO:0000313" key="2">
    <source>
        <dbReference type="EMBL" id="KAF3076683.1"/>
    </source>
</evidence>
<dbReference type="Proteomes" id="UP000801864">
    <property type="component" value="Unassembled WGS sequence"/>
</dbReference>
<dbReference type="AlphaFoldDB" id="A0A9P5CIT1"/>